<name>A0A3M2TS31_PSEYM</name>
<sequence>MYNLPIKIIVIRIAVGYFYFEETLWARIWISQAWSIEGKDVDLKTREYYVAAAA</sequence>
<dbReference type="AlphaFoldDB" id="A0A3M2TS31"/>
<comment type="caution">
    <text evidence="1">The sequence shown here is derived from an EMBL/GenBank/DDBJ whole genome shotgun (WGS) entry which is preliminary data.</text>
</comment>
<proteinExistence type="predicted"/>
<dbReference type="EMBL" id="RBNL01005050">
    <property type="protein sequence ID" value="RML17637.1"/>
    <property type="molecule type" value="Genomic_DNA"/>
</dbReference>
<gene>
    <name evidence="1" type="ORF">APX70_05977</name>
</gene>
<organism evidence="1 2">
    <name type="scientific">Pseudomonas syringae pv. maculicola</name>
    <dbReference type="NCBI Taxonomy" id="59511"/>
    <lineage>
        <taxon>Bacteria</taxon>
        <taxon>Pseudomonadati</taxon>
        <taxon>Pseudomonadota</taxon>
        <taxon>Gammaproteobacteria</taxon>
        <taxon>Pseudomonadales</taxon>
        <taxon>Pseudomonadaceae</taxon>
        <taxon>Pseudomonas</taxon>
    </lineage>
</organism>
<feature type="non-terminal residue" evidence="1">
    <location>
        <position position="54"/>
    </location>
</feature>
<evidence type="ECO:0000313" key="1">
    <source>
        <dbReference type="EMBL" id="RML17637.1"/>
    </source>
</evidence>
<protein>
    <submittedName>
        <fullName evidence="1">Uncharacterized protein</fullName>
    </submittedName>
</protein>
<accession>A0A3M2TS31</accession>
<evidence type="ECO:0000313" key="2">
    <source>
        <dbReference type="Proteomes" id="UP000282378"/>
    </source>
</evidence>
<dbReference type="Proteomes" id="UP000282378">
    <property type="component" value="Unassembled WGS sequence"/>
</dbReference>
<reference evidence="1 2" key="1">
    <citation type="submission" date="2018-08" db="EMBL/GenBank/DDBJ databases">
        <title>Recombination of ecologically and evolutionarily significant loci maintains genetic cohesion in the Pseudomonas syringae species complex.</title>
        <authorList>
            <person name="Dillon M."/>
            <person name="Thakur S."/>
            <person name="Almeida R.N.D."/>
            <person name="Weir B.S."/>
            <person name="Guttman D.S."/>
        </authorList>
    </citation>
    <scope>NUCLEOTIDE SEQUENCE [LARGE SCALE GENOMIC DNA]</scope>
    <source>
        <strain evidence="1 2">88_10</strain>
    </source>
</reference>